<dbReference type="EMBL" id="MCGR01000001">
    <property type="protein sequence ID" value="ORY92663.1"/>
    <property type="molecule type" value="Genomic_DNA"/>
</dbReference>
<sequence length="376" mass="41236">MGRPILTEKTLARMAEEERLAAGPVLDPSAHASWFRGGEQHYTPTSKYYLHDERAEQGSPPLNQHYIDEHFLDPRSPAGQRVIINGLAATLTSLAKRVVLELPESLLRQASSFHESRDRGVITVKVLDQAGEVVGACSTRVEHEEEESQAEEESWWPRGGDGMVHEEEEQIEEDESPADSAALEAELAAMVLRAREAQALASSVSSSRRISRLDVGINRYHPADAPPSFTRPEEQIFTPPTAPHAGADISASSAVFHSHTLPPAFNAPPPPRRRSSPTPTSPPHHPASSQAPVTLDPAPSTRLGAGWAEAALGEVQRREARGRALEGEAAAAWMRMQRTGRAPEREVEVQGEEEMEEDEEVLEIASVERRRDEAGR</sequence>
<feature type="compositionally biased region" description="Acidic residues" evidence="1">
    <location>
        <begin position="349"/>
        <end position="360"/>
    </location>
</feature>
<feature type="region of interest" description="Disordered" evidence="1">
    <location>
        <begin position="259"/>
        <end position="305"/>
    </location>
</feature>
<feature type="compositionally biased region" description="Acidic residues" evidence="1">
    <location>
        <begin position="166"/>
        <end position="177"/>
    </location>
</feature>
<proteinExistence type="predicted"/>
<feature type="region of interest" description="Disordered" evidence="1">
    <location>
        <begin position="336"/>
        <end position="360"/>
    </location>
</feature>
<gene>
    <name evidence="2" type="ORF">BCR35DRAFT_298144</name>
</gene>
<organism evidence="2 3">
    <name type="scientific">Leucosporidium creatinivorum</name>
    <dbReference type="NCBI Taxonomy" id="106004"/>
    <lineage>
        <taxon>Eukaryota</taxon>
        <taxon>Fungi</taxon>
        <taxon>Dikarya</taxon>
        <taxon>Basidiomycota</taxon>
        <taxon>Pucciniomycotina</taxon>
        <taxon>Microbotryomycetes</taxon>
        <taxon>Leucosporidiales</taxon>
        <taxon>Leucosporidium</taxon>
    </lineage>
</organism>
<evidence type="ECO:0000313" key="3">
    <source>
        <dbReference type="Proteomes" id="UP000193467"/>
    </source>
</evidence>
<reference evidence="2 3" key="1">
    <citation type="submission" date="2016-07" db="EMBL/GenBank/DDBJ databases">
        <title>Pervasive Adenine N6-methylation of Active Genes in Fungi.</title>
        <authorList>
            <consortium name="DOE Joint Genome Institute"/>
            <person name="Mondo S.J."/>
            <person name="Dannebaum R.O."/>
            <person name="Kuo R.C."/>
            <person name="Labutti K."/>
            <person name="Haridas S."/>
            <person name="Kuo A."/>
            <person name="Salamov A."/>
            <person name="Ahrendt S.R."/>
            <person name="Lipzen A."/>
            <person name="Sullivan W."/>
            <person name="Andreopoulos W.B."/>
            <person name="Clum A."/>
            <person name="Lindquist E."/>
            <person name="Daum C."/>
            <person name="Ramamoorthy G.K."/>
            <person name="Gryganskyi A."/>
            <person name="Culley D."/>
            <person name="Magnuson J.K."/>
            <person name="James T.Y."/>
            <person name="O'Malley M.A."/>
            <person name="Stajich J.E."/>
            <person name="Spatafora J.W."/>
            <person name="Visel A."/>
            <person name="Grigoriev I.V."/>
        </authorList>
    </citation>
    <scope>NUCLEOTIDE SEQUENCE [LARGE SCALE GENOMIC DNA]</scope>
    <source>
        <strain evidence="2 3">62-1032</strain>
    </source>
</reference>
<protein>
    <submittedName>
        <fullName evidence="2">Uncharacterized protein</fullName>
    </submittedName>
</protein>
<evidence type="ECO:0000256" key="1">
    <source>
        <dbReference type="SAM" id="MobiDB-lite"/>
    </source>
</evidence>
<name>A0A1Y2G3Y9_9BASI</name>
<feature type="region of interest" description="Disordered" evidence="1">
    <location>
        <begin position="223"/>
        <end position="247"/>
    </location>
</feature>
<feature type="region of interest" description="Disordered" evidence="1">
    <location>
        <begin position="138"/>
        <end position="179"/>
    </location>
</feature>
<comment type="caution">
    <text evidence="2">The sequence shown here is derived from an EMBL/GenBank/DDBJ whole genome shotgun (WGS) entry which is preliminary data.</text>
</comment>
<evidence type="ECO:0000313" key="2">
    <source>
        <dbReference type="EMBL" id="ORY92663.1"/>
    </source>
</evidence>
<keyword evidence="3" id="KW-1185">Reference proteome</keyword>
<dbReference type="AlphaFoldDB" id="A0A1Y2G3Y9"/>
<dbReference type="Proteomes" id="UP000193467">
    <property type="component" value="Unassembled WGS sequence"/>
</dbReference>
<dbReference type="InParanoid" id="A0A1Y2G3Y9"/>
<feature type="compositionally biased region" description="Acidic residues" evidence="1">
    <location>
        <begin position="144"/>
        <end position="154"/>
    </location>
</feature>
<accession>A0A1Y2G3Y9</accession>